<comment type="subcellular location">
    <subcellularLocation>
        <location evidence="1">Cell outer membrane</location>
        <topology evidence="1">Multi-pass membrane protein</topology>
    </subcellularLocation>
</comment>
<comment type="similarity">
    <text evidence="2">Belongs to the OmpP1/FadL family.</text>
</comment>
<proteinExistence type="inferred from homology"/>
<gene>
    <name evidence="8" type="ORF">SAMN02927921_00022</name>
</gene>
<evidence type="ECO:0000256" key="3">
    <source>
        <dbReference type="ARBA" id="ARBA00022452"/>
    </source>
</evidence>
<dbReference type="PANTHER" id="PTHR35093">
    <property type="entry name" value="OUTER MEMBRANE PROTEIN NMB0088-RELATED"/>
    <property type="match status" value="1"/>
</dbReference>
<organism evidence="8 9">
    <name type="scientific">Sinomicrobium oceani</name>
    <dbReference type="NCBI Taxonomy" id="1150368"/>
    <lineage>
        <taxon>Bacteria</taxon>
        <taxon>Pseudomonadati</taxon>
        <taxon>Bacteroidota</taxon>
        <taxon>Flavobacteriia</taxon>
        <taxon>Flavobacteriales</taxon>
        <taxon>Flavobacteriaceae</taxon>
        <taxon>Sinomicrobium</taxon>
    </lineage>
</organism>
<keyword evidence="3" id="KW-1134">Transmembrane beta strand</keyword>
<evidence type="ECO:0000256" key="5">
    <source>
        <dbReference type="ARBA" id="ARBA00022729"/>
    </source>
</evidence>
<keyword evidence="4" id="KW-0812">Transmembrane</keyword>
<dbReference type="AlphaFoldDB" id="A0A1K1LKT7"/>
<dbReference type="RefSeq" id="WP_139275906.1">
    <property type="nucleotide sequence ID" value="NZ_FPJE01000001.1"/>
</dbReference>
<evidence type="ECO:0000256" key="6">
    <source>
        <dbReference type="ARBA" id="ARBA00023136"/>
    </source>
</evidence>
<dbReference type="Gene3D" id="2.40.160.60">
    <property type="entry name" value="Outer membrane protein transport protein (OMPP1/FadL/TodX)"/>
    <property type="match status" value="1"/>
</dbReference>
<evidence type="ECO:0000256" key="7">
    <source>
        <dbReference type="ARBA" id="ARBA00023237"/>
    </source>
</evidence>
<dbReference type="STRING" id="1150368.SAMN02927921_00022"/>
<evidence type="ECO:0000313" key="9">
    <source>
        <dbReference type="Proteomes" id="UP000182248"/>
    </source>
</evidence>
<dbReference type="EMBL" id="FPJE01000001">
    <property type="protein sequence ID" value="SFW11455.1"/>
    <property type="molecule type" value="Genomic_DNA"/>
</dbReference>
<protein>
    <submittedName>
        <fullName evidence="8">Long-chain fatty acid transport protein</fullName>
    </submittedName>
</protein>
<accession>A0A1K1LKT7</accession>
<evidence type="ECO:0000256" key="2">
    <source>
        <dbReference type="ARBA" id="ARBA00008163"/>
    </source>
</evidence>
<keyword evidence="9" id="KW-1185">Reference proteome</keyword>
<evidence type="ECO:0000256" key="1">
    <source>
        <dbReference type="ARBA" id="ARBA00004571"/>
    </source>
</evidence>
<evidence type="ECO:0000256" key="4">
    <source>
        <dbReference type="ARBA" id="ARBA00022692"/>
    </source>
</evidence>
<reference evidence="8 9" key="1">
    <citation type="submission" date="2016-11" db="EMBL/GenBank/DDBJ databases">
        <authorList>
            <person name="Jaros S."/>
            <person name="Januszkiewicz K."/>
            <person name="Wedrychowicz H."/>
        </authorList>
    </citation>
    <scope>NUCLEOTIDE SEQUENCE [LARGE SCALE GENOMIC DNA]</scope>
    <source>
        <strain evidence="8 9">CGMCC 1.12145</strain>
    </source>
</reference>
<dbReference type="GO" id="GO:0015483">
    <property type="term" value="F:long-chain fatty acid transporting porin activity"/>
    <property type="evidence" value="ECO:0007669"/>
    <property type="project" value="TreeGrafter"/>
</dbReference>
<sequence length="415" mass="45668">MIRKTYISAIVVLMTTFAYAGGYRVALQGQKQLGMGHTGVAVINSAEAVFFNPGGLSFMDKKVTLSAGVSPTFSHIHFQNSEYGWSTKSDNPVATPFNVYAAVKLNDWMSAGIGVYTPYGSGVEYPDNWEGSHLVNNIELSAIYIKPVVSFKITDKLSIGGGPILAIGSVNFNRNIDRSTTNASGERANVTIDDSGVVAWGYSLGLAFRPIEDLTLGFTYKSEMKMKAEDGKADFRNVPSTAPGVYDGVTFDATLPLPAELAVGASYTINEKWLVAFDYNRVYWDAYESLNVYFSNGTESHNPRNYKNSSVYRFGLQYMASERFTIRGGYYFDESPVQAGYFAPETPRNDSNNFTGGLTFQVSERFAIDAAFLFVHFDEVDASYDHYQENGQNVPFGGTYKNNAFIPSIGVSYGF</sequence>
<keyword evidence="6" id="KW-0472">Membrane</keyword>
<dbReference type="OrthoDB" id="9922at2"/>
<keyword evidence="7" id="KW-0998">Cell outer membrane</keyword>
<dbReference type="PANTHER" id="PTHR35093:SF8">
    <property type="entry name" value="OUTER MEMBRANE PROTEIN NMB0088-RELATED"/>
    <property type="match status" value="1"/>
</dbReference>
<dbReference type="GO" id="GO:0009279">
    <property type="term" value="C:cell outer membrane"/>
    <property type="evidence" value="ECO:0007669"/>
    <property type="project" value="UniProtKB-SubCell"/>
</dbReference>
<evidence type="ECO:0000313" key="8">
    <source>
        <dbReference type="EMBL" id="SFW11455.1"/>
    </source>
</evidence>
<keyword evidence="5" id="KW-0732">Signal</keyword>
<dbReference type="Pfam" id="PF03349">
    <property type="entry name" value="Toluene_X"/>
    <property type="match status" value="1"/>
</dbReference>
<dbReference type="InterPro" id="IPR005017">
    <property type="entry name" value="OMPP1/FadL/TodX"/>
</dbReference>
<name>A0A1K1LKT7_9FLAO</name>
<dbReference type="Proteomes" id="UP000182248">
    <property type="component" value="Unassembled WGS sequence"/>
</dbReference>
<dbReference type="SUPFAM" id="SSF56935">
    <property type="entry name" value="Porins"/>
    <property type="match status" value="1"/>
</dbReference>